<dbReference type="RefSeq" id="WP_229702017.1">
    <property type="nucleotide sequence ID" value="NZ_BMLS01000001.1"/>
</dbReference>
<dbReference type="NCBIfam" id="TIGR02284">
    <property type="entry name" value="PA2169 family four-helix-bundle protein"/>
    <property type="match status" value="1"/>
</dbReference>
<dbReference type="InterPro" id="IPR011971">
    <property type="entry name" value="CHP02284"/>
</dbReference>
<proteinExistence type="predicted"/>
<accession>A0A918DHA1</accession>
<protein>
    <recommendedName>
        <fullName evidence="1">DUF2383 domain-containing protein</fullName>
    </recommendedName>
</protein>
<reference evidence="2" key="2">
    <citation type="submission" date="2020-09" db="EMBL/GenBank/DDBJ databases">
        <authorList>
            <person name="Sun Q."/>
            <person name="Zhou Y."/>
        </authorList>
    </citation>
    <scope>NUCLEOTIDE SEQUENCE</scope>
    <source>
        <strain evidence="2">CGMCC 1.7086</strain>
    </source>
</reference>
<dbReference type="AlphaFoldDB" id="A0A918DHA1"/>
<name>A0A918DHA1_9ALTE</name>
<organism evidence="2 3">
    <name type="scientific">Bowmanella pacifica</name>
    <dbReference type="NCBI Taxonomy" id="502051"/>
    <lineage>
        <taxon>Bacteria</taxon>
        <taxon>Pseudomonadati</taxon>
        <taxon>Pseudomonadota</taxon>
        <taxon>Gammaproteobacteria</taxon>
        <taxon>Alteromonadales</taxon>
        <taxon>Alteromonadaceae</taxon>
        <taxon>Bowmanella</taxon>
    </lineage>
</organism>
<reference evidence="2" key="1">
    <citation type="journal article" date="2014" name="Int. J. Syst. Evol. Microbiol.">
        <title>Complete genome sequence of Corynebacterium casei LMG S-19264T (=DSM 44701T), isolated from a smear-ripened cheese.</title>
        <authorList>
            <consortium name="US DOE Joint Genome Institute (JGI-PGF)"/>
            <person name="Walter F."/>
            <person name="Albersmeier A."/>
            <person name="Kalinowski J."/>
            <person name="Ruckert C."/>
        </authorList>
    </citation>
    <scope>NUCLEOTIDE SEQUENCE</scope>
    <source>
        <strain evidence="2">CGMCC 1.7086</strain>
    </source>
</reference>
<keyword evidence="3" id="KW-1185">Reference proteome</keyword>
<comment type="caution">
    <text evidence="2">The sequence shown here is derived from an EMBL/GenBank/DDBJ whole genome shotgun (WGS) entry which is preliminary data.</text>
</comment>
<sequence length="144" mass="16118">MSKVSKVSDVIKVLNGGIEFYEEAREKVSSVHIKHMFNRMITAKQNAVSVLQPFAVAENGNMEDDTSLAVDLRSYYTKLLGSISTDKEHTYVDQLEEVEDKLLDALDNALKCEQPPNCAIALRKVKANMQVCHDEMKALQQTTA</sequence>
<dbReference type="EMBL" id="BMLS01000001">
    <property type="protein sequence ID" value="GGO65148.1"/>
    <property type="molecule type" value="Genomic_DNA"/>
</dbReference>
<dbReference type="InterPro" id="IPR012347">
    <property type="entry name" value="Ferritin-like"/>
</dbReference>
<evidence type="ECO:0000313" key="3">
    <source>
        <dbReference type="Proteomes" id="UP000606935"/>
    </source>
</evidence>
<dbReference type="Gene3D" id="1.20.1260.10">
    <property type="match status" value="1"/>
</dbReference>
<dbReference type="Proteomes" id="UP000606935">
    <property type="component" value="Unassembled WGS sequence"/>
</dbReference>
<feature type="domain" description="DUF2383" evidence="1">
    <location>
        <begin position="5"/>
        <end position="111"/>
    </location>
</feature>
<evidence type="ECO:0000313" key="2">
    <source>
        <dbReference type="EMBL" id="GGO65148.1"/>
    </source>
</evidence>
<dbReference type="Pfam" id="PF09537">
    <property type="entry name" value="DUF2383"/>
    <property type="match status" value="1"/>
</dbReference>
<gene>
    <name evidence="2" type="ORF">GCM10010982_06260</name>
</gene>
<evidence type="ECO:0000259" key="1">
    <source>
        <dbReference type="Pfam" id="PF09537"/>
    </source>
</evidence>
<dbReference type="InterPro" id="IPR019052">
    <property type="entry name" value="DUF2383"/>
</dbReference>